<name>A0A176VPM8_MARPO</name>
<dbReference type="Proteomes" id="UP000077202">
    <property type="component" value="Unassembled WGS sequence"/>
</dbReference>
<evidence type="ECO:0000313" key="2">
    <source>
        <dbReference type="EMBL" id="OAE21806.1"/>
    </source>
</evidence>
<gene>
    <name evidence="2" type="ORF">AXG93_2550s1450</name>
</gene>
<feature type="region of interest" description="Disordered" evidence="1">
    <location>
        <begin position="249"/>
        <end position="268"/>
    </location>
</feature>
<dbReference type="AlphaFoldDB" id="A0A176VPM8"/>
<feature type="compositionally biased region" description="Low complexity" evidence="1">
    <location>
        <begin position="195"/>
        <end position="204"/>
    </location>
</feature>
<keyword evidence="3" id="KW-1185">Reference proteome</keyword>
<feature type="compositionally biased region" description="Low complexity" evidence="1">
    <location>
        <begin position="167"/>
        <end position="188"/>
    </location>
</feature>
<comment type="caution">
    <text evidence="2">The sequence shown here is derived from an EMBL/GenBank/DDBJ whole genome shotgun (WGS) entry which is preliminary data.</text>
</comment>
<reference evidence="2" key="1">
    <citation type="submission" date="2016-03" db="EMBL/GenBank/DDBJ databases">
        <title>Mechanisms controlling the formation of the plant cell surface in tip-growing cells are functionally conserved among land plants.</title>
        <authorList>
            <person name="Honkanen S."/>
            <person name="Jones V.A."/>
            <person name="Morieri G."/>
            <person name="Champion C."/>
            <person name="Hetherington A.J."/>
            <person name="Kelly S."/>
            <person name="Saint-Marcoux D."/>
            <person name="Proust H."/>
            <person name="Prescott H."/>
            <person name="Dolan L."/>
        </authorList>
    </citation>
    <scope>NUCLEOTIDE SEQUENCE [LARGE SCALE GENOMIC DNA]</scope>
    <source>
        <tissue evidence="2">Whole gametophyte</tissue>
    </source>
</reference>
<dbReference type="EMBL" id="LVLJ01003342">
    <property type="protein sequence ID" value="OAE21806.1"/>
    <property type="molecule type" value="Genomic_DNA"/>
</dbReference>
<feature type="compositionally biased region" description="Basic and acidic residues" evidence="1">
    <location>
        <begin position="251"/>
        <end position="264"/>
    </location>
</feature>
<protein>
    <submittedName>
        <fullName evidence="2">Uncharacterized protein</fullName>
    </submittedName>
</protein>
<feature type="region of interest" description="Disordered" evidence="1">
    <location>
        <begin position="277"/>
        <end position="296"/>
    </location>
</feature>
<accession>A0A176VPM8</accession>
<evidence type="ECO:0000256" key="1">
    <source>
        <dbReference type="SAM" id="MobiDB-lite"/>
    </source>
</evidence>
<feature type="region of interest" description="Disordered" evidence="1">
    <location>
        <begin position="124"/>
        <end position="228"/>
    </location>
</feature>
<proteinExistence type="predicted"/>
<sequence>MTLKPVHATRVRSKKWLPLCHERETEQVRQIGAEILWQWLPREAAGGQRIEVADGGRTRLLLLLLCGLSQQPACRPLFRPFIIGAPPASAAAPPPPPPLSSPDLLRPKLRAAFRHLRLQPSFAGPAAGIHQVPESPGDATGSSHYDEPVSAPPLLPTTKDHRQERTSSSSACPAPPAALLRDAAALPAGDRTRPRAGQRQRQPALPSPRDSARVSCRQGPDEAGGRAGTFPAAVSLLSRRYASLTPAVRPSLREGGREGGRESSRFGTGWGGVAWGGGRHGQGVVPSRPSGTGTEGSDPVDHCGVVDLFSLAVSPFVLSCDFAAFCPLHGTSPGSILLALYPLVRT</sequence>
<organism evidence="2 3">
    <name type="scientific">Marchantia polymorpha subsp. ruderalis</name>
    <dbReference type="NCBI Taxonomy" id="1480154"/>
    <lineage>
        <taxon>Eukaryota</taxon>
        <taxon>Viridiplantae</taxon>
        <taxon>Streptophyta</taxon>
        <taxon>Embryophyta</taxon>
        <taxon>Marchantiophyta</taxon>
        <taxon>Marchantiopsida</taxon>
        <taxon>Marchantiidae</taxon>
        <taxon>Marchantiales</taxon>
        <taxon>Marchantiaceae</taxon>
        <taxon>Marchantia</taxon>
    </lineage>
</organism>
<evidence type="ECO:0000313" key="3">
    <source>
        <dbReference type="Proteomes" id="UP000077202"/>
    </source>
</evidence>